<evidence type="ECO:0000313" key="7">
    <source>
        <dbReference type="Proteomes" id="UP000618931"/>
    </source>
</evidence>
<evidence type="ECO:0000256" key="5">
    <source>
        <dbReference type="SAM" id="Phobius"/>
    </source>
</evidence>
<feature type="transmembrane region" description="Helical" evidence="5">
    <location>
        <begin position="292"/>
        <end position="311"/>
    </location>
</feature>
<dbReference type="InterPro" id="IPR014743">
    <property type="entry name" value="Cl-channel_core"/>
</dbReference>
<feature type="transmembrane region" description="Helical" evidence="5">
    <location>
        <begin position="331"/>
        <end position="348"/>
    </location>
</feature>
<dbReference type="PROSITE" id="PS51257">
    <property type="entry name" value="PROKAR_LIPOPROTEIN"/>
    <property type="match status" value="1"/>
</dbReference>
<keyword evidence="4 5" id="KW-0472">Membrane</keyword>
<dbReference type="PANTHER" id="PTHR43427">
    <property type="entry name" value="CHLORIDE CHANNEL PROTEIN CLC-E"/>
    <property type="match status" value="1"/>
</dbReference>
<dbReference type="Proteomes" id="UP000618931">
    <property type="component" value="Unassembled WGS sequence"/>
</dbReference>
<name>A0ABS0I076_9BACT</name>
<keyword evidence="2 5" id="KW-0812">Transmembrane</keyword>
<evidence type="ECO:0000256" key="4">
    <source>
        <dbReference type="ARBA" id="ARBA00023136"/>
    </source>
</evidence>
<dbReference type="SUPFAM" id="SSF81340">
    <property type="entry name" value="Clc chloride channel"/>
    <property type="match status" value="1"/>
</dbReference>
<dbReference type="InterPro" id="IPR050368">
    <property type="entry name" value="ClC-type_chloride_channel"/>
</dbReference>
<feature type="transmembrane region" description="Helical" evidence="5">
    <location>
        <begin position="403"/>
        <end position="422"/>
    </location>
</feature>
<keyword evidence="3 5" id="KW-1133">Transmembrane helix</keyword>
<sequence>MIPTERTAAGAAPLSSSCVRPVPSRPSLFALIPVRLRALYTASAGAFLLRWLLLGGLIGALAGTASAGFLVALDGVTRWREAHAWAPALLPAAGLLIGLAYHYFGQVAGRGNNLILDEIHRPSRAIPLRLLPLVLGGTLLTHLVGGSAGREGTAVQMGGALADQLPRWLRLTAADRRLLLIAGMSAGFASVFGTPLAGAVFGLEVLWLGSVRYDAVLPSFLAAAVADAVTRAWGVGHTAYPVLGALPLTPTLLGGALLVGALCGLAARGFIGLTHAVGRVYARFIAYPPLRPVVGGAVVALLMWGLGTTRYSGLGIPVILEAFQHPLPPAVWAWKLVFTALTLGCGFRGGEVTPLFFMGAALGSALAAVLPLPVALLAAMGFVGVFAGAANTPLACTLMGLELFGGQAGICLGLTCVVAYGFSGHRGIYGAQVVGQAKHPHRQPEEGQRLNEL</sequence>
<gene>
    <name evidence="6" type="ORF">I2H31_04535</name>
</gene>
<feature type="transmembrane region" description="Helical" evidence="5">
    <location>
        <begin position="84"/>
        <end position="104"/>
    </location>
</feature>
<evidence type="ECO:0000256" key="3">
    <source>
        <dbReference type="ARBA" id="ARBA00022989"/>
    </source>
</evidence>
<reference evidence="6 7" key="1">
    <citation type="submission" date="2020-11" db="EMBL/GenBank/DDBJ databases">
        <authorList>
            <person name="Kim M.K."/>
        </authorList>
    </citation>
    <scope>NUCLEOTIDE SEQUENCE [LARGE SCALE GENOMIC DNA]</scope>
    <source>
        <strain evidence="6 7">BT662</strain>
    </source>
</reference>
<dbReference type="Gene3D" id="1.10.3080.10">
    <property type="entry name" value="Clc chloride channel"/>
    <property type="match status" value="1"/>
</dbReference>
<feature type="transmembrane region" description="Helical" evidence="5">
    <location>
        <begin position="355"/>
        <end position="383"/>
    </location>
</feature>
<feature type="transmembrane region" description="Helical" evidence="5">
    <location>
        <begin position="178"/>
        <end position="203"/>
    </location>
</feature>
<comment type="caution">
    <text evidence="6">The sequence shown here is derived from an EMBL/GenBank/DDBJ whole genome shotgun (WGS) entry which is preliminary data.</text>
</comment>
<protein>
    <submittedName>
        <fullName evidence="6">Chloride channel protein</fullName>
    </submittedName>
</protein>
<dbReference type="PANTHER" id="PTHR43427:SF12">
    <property type="entry name" value="CHLORIDE TRANSPORTER"/>
    <property type="match status" value="1"/>
</dbReference>
<dbReference type="InterPro" id="IPR001807">
    <property type="entry name" value="ClC"/>
</dbReference>
<evidence type="ECO:0000256" key="1">
    <source>
        <dbReference type="ARBA" id="ARBA00004141"/>
    </source>
</evidence>
<dbReference type="EMBL" id="JADQDM010000002">
    <property type="protein sequence ID" value="MBF9220362.1"/>
    <property type="molecule type" value="Genomic_DNA"/>
</dbReference>
<organism evidence="6 7">
    <name type="scientific">Hymenobacter ruricola</name>
    <dbReference type="NCBI Taxonomy" id="2791023"/>
    <lineage>
        <taxon>Bacteria</taxon>
        <taxon>Pseudomonadati</taxon>
        <taxon>Bacteroidota</taxon>
        <taxon>Cytophagia</taxon>
        <taxon>Cytophagales</taxon>
        <taxon>Hymenobacteraceae</taxon>
        <taxon>Hymenobacter</taxon>
    </lineage>
</organism>
<dbReference type="Pfam" id="PF00654">
    <property type="entry name" value="Voltage_CLC"/>
    <property type="match status" value="1"/>
</dbReference>
<feature type="transmembrane region" description="Helical" evidence="5">
    <location>
        <begin position="47"/>
        <end position="72"/>
    </location>
</feature>
<evidence type="ECO:0000256" key="2">
    <source>
        <dbReference type="ARBA" id="ARBA00022692"/>
    </source>
</evidence>
<proteinExistence type="predicted"/>
<keyword evidence="7" id="KW-1185">Reference proteome</keyword>
<accession>A0ABS0I076</accession>
<comment type="subcellular location">
    <subcellularLocation>
        <location evidence="1">Membrane</location>
        <topology evidence="1">Multi-pass membrane protein</topology>
    </subcellularLocation>
</comment>
<evidence type="ECO:0000313" key="6">
    <source>
        <dbReference type="EMBL" id="MBF9220362.1"/>
    </source>
</evidence>
<feature type="transmembrane region" description="Helical" evidence="5">
    <location>
        <begin position="253"/>
        <end position="271"/>
    </location>
</feature>